<evidence type="ECO:0000313" key="6">
    <source>
        <dbReference type="Proteomes" id="UP000051927"/>
    </source>
</evidence>
<dbReference type="PANTHER" id="PTHR20842">
    <property type="entry name" value="PROTEASE S51 ALPHA-ASPARTYL DIPEPTIDASE"/>
    <property type="match status" value="1"/>
</dbReference>
<proteinExistence type="inferred from homology"/>
<organism evidence="5 6">
    <name type="scientific">Lancefieldella rimae</name>
    <dbReference type="NCBI Taxonomy" id="1383"/>
    <lineage>
        <taxon>Bacteria</taxon>
        <taxon>Bacillati</taxon>
        <taxon>Actinomycetota</taxon>
        <taxon>Coriobacteriia</taxon>
        <taxon>Coriobacteriales</taxon>
        <taxon>Atopobiaceae</taxon>
        <taxon>Lancefieldella</taxon>
    </lineage>
</organism>
<evidence type="ECO:0000313" key="5">
    <source>
        <dbReference type="EMBL" id="KRO01516.1"/>
    </source>
</evidence>
<dbReference type="PANTHER" id="PTHR20842:SF0">
    <property type="entry name" value="ALPHA-ASPARTYL DIPEPTIDASE"/>
    <property type="match status" value="1"/>
</dbReference>
<name>A0ABR5Q0F3_9ACTN</name>
<evidence type="ECO:0000256" key="2">
    <source>
        <dbReference type="ARBA" id="ARBA00022670"/>
    </source>
</evidence>
<evidence type="ECO:0000256" key="1">
    <source>
        <dbReference type="ARBA" id="ARBA00006534"/>
    </source>
</evidence>
<comment type="similarity">
    <text evidence="1">Belongs to the peptidase S51 family.</text>
</comment>
<accession>A0ABR5Q0F3</accession>
<dbReference type="Pfam" id="PF03575">
    <property type="entry name" value="Peptidase_S51"/>
    <property type="match status" value="1"/>
</dbReference>
<keyword evidence="6" id="KW-1185">Reference proteome</keyword>
<dbReference type="SUPFAM" id="SSF52317">
    <property type="entry name" value="Class I glutamine amidotransferase-like"/>
    <property type="match status" value="1"/>
</dbReference>
<dbReference type="InterPro" id="IPR005320">
    <property type="entry name" value="Peptidase_S51"/>
</dbReference>
<dbReference type="Gene3D" id="3.40.50.880">
    <property type="match status" value="1"/>
</dbReference>
<dbReference type="InterPro" id="IPR029062">
    <property type="entry name" value="Class_I_gatase-like"/>
</dbReference>
<dbReference type="EMBL" id="JQCP01000004">
    <property type="protein sequence ID" value="KRO01516.1"/>
    <property type="molecule type" value="Genomic_DNA"/>
</dbReference>
<dbReference type="Proteomes" id="UP000051927">
    <property type="component" value="Unassembled WGS sequence"/>
</dbReference>
<reference evidence="5 6" key="1">
    <citation type="journal article" date="2015" name="Genome Announc.">
        <title>Expanding the biotechnology potential of lactobacilli through comparative genomics of 213 strains and associated genera.</title>
        <authorList>
            <person name="Sun Z."/>
            <person name="Harris H.M."/>
            <person name="McCann A."/>
            <person name="Guo C."/>
            <person name="Argimon S."/>
            <person name="Zhang W."/>
            <person name="Yang X."/>
            <person name="Jeffery I.B."/>
            <person name="Cooney J.C."/>
            <person name="Kagawa T.F."/>
            <person name="Liu W."/>
            <person name="Song Y."/>
            <person name="Salvetti E."/>
            <person name="Wrobel A."/>
            <person name="Rasinkangas P."/>
            <person name="Parkhill J."/>
            <person name="Rea M.C."/>
            <person name="O'Sullivan O."/>
            <person name="Ritari J."/>
            <person name="Douillard F.P."/>
            <person name="Paul Ross R."/>
            <person name="Yang R."/>
            <person name="Briner A.E."/>
            <person name="Felis G.E."/>
            <person name="de Vos W.M."/>
            <person name="Barrangou R."/>
            <person name="Klaenhammer T.R."/>
            <person name="Caufield P.W."/>
            <person name="Cui Y."/>
            <person name="Zhang H."/>
            <person name="O'Toole P.W."/>
        </authorList>
    </citation>
    <scope>NUCLEOTIDE SEQUENCE [LARGE SCALE GENOMIC DNA]</scope>
    <source>
        <strain evidence="5 6">DSM 7090</strain>
    </source>
</reference>
<keyword evidence="2" id="KW-0645">Protease</keyword>
<keyword evidence="3" id="KW-0378">Hydrolase</keyword>
<gene>
    <name evidence="5" type="ORF">IV60_GL001387</name>
</gene>
<evidence type="ECO:0000256" key="4">
    <source>
        <dbReference type="ARBA" id="ARBA00022825"/>
    </source>
</evidence>
<evidence type="ECO:0000256" key="3">
    <source>
        <dbReference type="ARBA" id="ARBA00022801"/>
    </source>
</evidence>
<protein>
    <submittedName>
        <fullName evidence="5">Peptidase, S51 family</fullName>
    </submittedName>
</protein>
<dbReference type="RefSeq" id="WP_003149998.1">
    <property type="nucleotide sequence ID" value="NZ_CAUPIQ010000004.1"/>
</dbReference>
<sequence length="205" mass="22616">MKLFLTSYLAGTKELVQNFLTQNDVQEILFIPTAANVEEYRDYVDEGIAALKESGYDVAILDVATTPHNKSMQAIQNSGCLCISGGNTFYLLQELKRNGLLDLIKQKIQDDMLYIGESAGAIIACPDISYNQIMDDKTIATELTNYSGMGLVDYYVLPHNGEFPFVETTAQTIKVYGEKINLIPLNNSQAIIVENGVSSTLTEPL</sequence>
<comment type="caution">
    <text evidence="5">The sequence shown here is derived from an EMBL/GenBank/DDBJ whole genome shotgun (WGS) entry which is preliminary data.</text>
</comment>
<dbReference type="GeneID" id="84904874"/>
<keyword evidence="4" id="KW-0720">Serine protease</keyword>